<accession>A0A150IJD0</accession>
<evidence type="ECO:0000259" key="1">
    <source>
        <dbReference type="Pfam" id="PF13240"/>
    </source>
</evidence>
<dbReference type="PANTHER" id="PTHR43657">
    <property type="entry name" value="TRYPTOPHAN RNA-BINDING ATTENUATOR PROTEIN-LIKE PROTEIN"/>
    <property type="match status" value="1"/>
</dbReference>
<protein>
    <recommendedName>
        <fullName evidence="1">Zinc-ribbon domain-containing protein</fullName>
    </recommendedName>
</protein>
<feature type="domain" description="Zinc-ribbon" evidence="1">
    <location>
        <begin position="8"/>
        <end position="30"/>
    </location>
</feature>
<dbReference type="AlphaFoldDB" id="A0A150IJD0"/>
<dbReference type="NCBIfam" id="TIGR00266">
    <property type="entry name" value="TIGR00266 family protein"/>
    <property type="match status" value="1"/>
</dbReference>
<organism evidence="2 3">
    <name type="scientific">Candidatus Methanofastidiosum methylothiophilum</name>
    <dbReference type="NCBI Taxonomy" id="1705564"/>
    <lineage>
        <taxon>Archaea</taxon>
        <taxon>Methanobacteriati</taxon>
        <taxon>Methanobacteriota</taxon>
        <taxon>Stenosarchaea group</taxon>
        <taxon>Candidatus Methanofastidiosia</taxon>
        <taxon>Candidatus Methanofastidiosales</taxon>
        <taxon>Candidatus Methanofastidiosaceae</taxon>
        <taxon>Candidatus Methanofastidiosum</taxon>
    </lineage>
</organism>
<evidence type="ECO:0000313" key="3">
    <source>
        <dbReference type="Proteomes" id="UP000075398"/>
    </source>
</evidence>
<evidence type="ECO:0000313" key="2">
    <source>
        <dbReference type="EMBL" id="KYC45116.1"/>
    </source>
</evidence>
<dbReference type="Pfam" id="PF13240">
    <property type="entry name" value="Zn_Ribbon_1"/>
    <property type="match status" value="1"/>
</dbReference>
<dbReference type="SUPFAM" id="SSF51219">
    <property type="entry name" value="TRAP-like"/>
    <property type="match status" value="1"/>
</dbReference>
<dbReference type="InterPro" id="IPR002838">
    <property type="entry name" value="AIM24"/>
</dbReference>
<dbReference type="Proteomes" id="UP000075398">
    <property type="component" value="Unassembled WGS sequence"/>
</dbReference>
<dbReference type="Gene3D" id="3.60.160.10">
    <property type="entry name" value="Mitochondrial biogenesis AIM24"/>
    <property type="match status" value="1"/>
</dbReference>
<dbReference type="InterPro" id="IPR036983">
    <property type="entry name" value="AIM24_sf"/>
</dbReference>
<reference evidence="2 3" key="1">
    <citation type="journal article" date="2016" name="ISME J.">
        <title>Chasing the elusive Euryarchaeota class WSA2: genomes reveal a uniquely fastidious methyl-reducing methanogen.</title>
        <authorList>
            <person name="Nobu M.K."/>
            <person name="Narihiro T."/>
            <person name="Kuroda K."/>
            <person name="Mei R."/>
            <person name="Liu W.T."/>
        </authorList>
    </citation>
    <scope>NUCLEOTIDE SEQUENCE [LARGE SCALE GENOMIC DNA]</scope>
    <source>
        <strain evidence="2">U1lsi0528_Bin055</strain>
    </source>
</reference>
<comment type="caution">
    <text evidence="2">The sequence shown here is derived from an EMBL/GenBank/DDBJ whole genome shotgun (WGS) entry which is preliminary data.</text>
</comment>
<dbReference type="PANTHER" id="PTHR43657:SF1">
    <property type="entry name" value="ALTERED INHERITANCE OF MITOCHONDRIA PROTEIN 24, MITOCHONDRIAL"/>
    <property type="match status" value="1"/>
</dbReference>
<dbReference type="EMBL" id="LNGC01000244">
    <property type="protein sequence ID" value="KYC45116.1"/>
    <property type="molecule type" value="Genomic_DNA"/>
</dbReference>
<gene>
    <name evidence="2" type="ORF">AMQ22_02238</name>
</gene>
<proteinExistence type="predicted"/>
<dbReference type="Pfam" id="PF01987">
    <property type="entry name" value="AIM24"/>
    <property type="match status" value="1"/>
</dbReference>
<name>A0A150IJD0_9EURY</name>
<dbReference type="InterPro" id="IPR016031">
    <property type="entry name" value="Trp_RNA-bd_attenuator-like_dom"/>
</dbReference>
<sequence>MLVISMAFCAGCGSQNPDGSQFCTGCGAKLGAGAPVNPGFSGGGGQGYKFEIKDRPVFSILNIDLNSGQSIVAEAGAMVTMSSNVSIKTEMKGGLGGALKRGVLGGESLFMNTFTSNGPGTISFAPGYPGDITHIKMKGETWFLQGGAYMCSSPEVTIDTKFQGLKGLVSGEGLFFLKADGVGDLFISNYGSIIEKELKGESFKVDTGHLVAFSSGITYNVERIGGWKSTILSGEGLIANVTGTGKVYLQTRCAQALAQWLIPFMPSSSGTSVGGFKIG</sequence>
<dbReference type="InterPro" id="IPR026870">
    <property type="entry name" value="Zinc_ribbon_dom"/>
</dbReference>